<dbReference type="InterPro" id="IPR043128">
    <property type="entry name" value="Rev_trsase/Diguanyl_cyclase"/>
</dbReference>
<dbReference type="SUPFAM" id="SSF141868">
    <property type="entry name" value="EAL domain-like"/>
    <property type="match status" value="1"/>
</dbReference>
<keyword evidence="2" id="KW-1133">Transmembrane helix</keyword>
<dbReference type="PROSITE" id="PS50887">
    <property type="entry name" value="GGDEF"/>
    <property type="match status" value="1"/>
</dbReference>
<feature type="coiled-coil region" evidence="1">
    <location>
        <begin position="328"/>
        <end position="355"/>
    </location>
</feature>
<dbReference type="Pfam" id="PF00990">
    <property type="entry name" value="GGDEF"/>
    <property type="match status" value="1"/>
</dbReference>
<dbReference type="InterPro" id="IPR000160">
    <property type="entry name" value="GGDEF_dom"/>
</dbReference>
<dbReference type="OrthoDB" id="9814202at2"/>
<protein>
    <recommendedName>
        <fullName evidence="7">Diguanylate cyclase</fullName>
    </recommendedName>
</protein>
<dbReference type="NCBIfam" id="TIGR00254">
    <property type="entry name" value="GGDEF"/>
    <property type="match status" value="1"/>
</dbReference>
<dbReference type="CDD" id="cd00130">
    <property type="entry name" value="PAS"/>
    <property type="match status" value="1"/>
</dbReference>
<dbReference type="CDD" id="cd01949">
    <property type="entry name" value="GGDEF"/>
    <property type="match status" value="1"/>
</dbReference>
<dbReference type="SMART" id="SM00091">
    <property type="entry name" value="PAS"/>
    <property type="match status" value="1"/>
</dbReference>
<evidence type="ECO:0000259" key="3">
    <source>
        <dbReference type="PROSITE" id="PS50883"/>
    </source>
</evidence>
<feature type="transmembrane region" description="Helical" evidence="2">
    <location>
        <begin position="301"/>
        <end position="322"/>
    </location>
</feature>
<dbReference type="CDD" id="cd12914">
    <property type="entry name" value="PDC1_DGC_like"/>
    <property type="match status" value="1"/>
</dbReference>
<dbReference type="InterPro" id="IPR035919">
    <property type="entry name" value="EAL_sf"/>
</dbReference>
<dbReference type="PROSITE" id="PS50883">
    <property type="entry name" value="EAL"/>
    <property type="match status" value="1"/>
</dbReference>
<dbReference type="SMART" id="SM00052">
    <property type="entry name" value="EAL"/>
    <property type="match status" value="1"/>
</dbReference>
<dbReference type="Pfam" id="PF00563">
    <property type="entry name" value="EAL"/>
    <property type="match status" value="1"/>
</dbReference>
<dbReference type="InterPro" id="IPR029787">
    <property type="entry name" value="Nucleotide_cyclase"/>
</dbReference>
<organism evidence="5 6">
    <name type="scientific">Rhodoplanes roseus</name>
    <dbReference type="NCBI Taxonomy" id="29409"/>
    <lineage>
        <taxon>Bacteria</taxon>
        <taxon>Pseudomonadati</taxon>
        <taxon>Pseudomonadota</taxon>
        <taxon>Alphaproteobacteria</taxon>
        <taxon>Hyphomicrobiales</taxon>
        <taxon>Nitrobacteraceae</taxon>
        <taxon>Rhodoplanes</taxon>
    </lineage>
</organism>
<evidence type="ECO:0008006" key="7">
    <source>
        <dbReference type="Google" id="ProtNLM"/>
    </source>
</evidence>
<keyword evidence="1" id="KW-0175">Coiled coil</keyword>
<dbReference type="EMBL" id="NPEX01000032">
    <property type="protein sequence ID" value="RAI44832.1"/>
    <property type="molecule type" value="Genomic_DNA"/>
</dbReference>
<keyword evidence="2" id="KW-0472">Membrane</keyword>
<dbReference type="CDD" id="cd12915">
    <property type="entry name" value="PDC2_DGC_like"/>
    <property type="match status" value="1"/>
</dbReference>
<dbReference type="PANTHER" id="PTHR44757">
    <property type="entry name" value="DIGUANYLATE CYCLASE DGCP"/>
    <property type="match status" value="1"/>
</dbReference>
<dbReference type="PANTHER" id="PTHR44757:SF2">
    <property type="entry name" value="BIOFILM ARCHITECTURE MAINTENANCE PROTEIN MBAA"/>
    <property type="match status" value="1"/>
</dbReference>
<dbReference type="Pfam" id="PF12860">
    <property type="entry name" value="PAS_7"/>
    <property type="match status" value="1"/>
</dbReference>
<dbReference type="CDD" id="cd01948">
    <property type="entry name" value="EAL"/>
    <property type="match status" value="1"/>
</dbReference>
<feature type="transmembrane region" description="Helical" evidence="2">
    <location>
        <begin position="20"/>
        <end position="42"/>
    </location>
</feature>
<feature type="domain" description="GGDEF" evidence="4">
    <location>
        <begin position="502"/>
        <end position="636"/>
    </location>
</feature>
<reference evidence="5 6" key="1">
    <citation type="submission" date="2017-07" db="EMBL/GenBank/DDBJ databases">
        <title>Draft Genome Sequences of Select Purple Nonsulfur Bacteria.</title>
        <authorList>
            <person name="Lasarre B."/>
            <person name="Mckinlay J.B."/>
        </authorList>
    </citation>
    <scope>NUCLEOTIDE SEQUENCE [LARGE SCALE GENOMIC DNA]</scope>
    <source>
        <strain evidence="5 6">DSM 5909</strain>
    </source>
</reference>
<dbReference type="SMART" id="SM00267">
    <property type="entry name" value="GGDEF"/>
    <property type="match status" value="1"/>
</dbReference>
<gene>
    <name evidence="5" type="ORF">CH341_07025</name>
</gene>
<dbReference type="Proteomes" id="UP000249130">
    <property type="component" value="Unassembled WGS sequence"/>
</dbReference>
<dbReference type="InterPro" id="IPR035965">
    <property type="entry name" value="PAS-like_dom_sf"/>
</dbReference>
<proteinExistence type="predicted"/>
<dbReference type="SUPFAM" id="SSF55785">
    <property type="entry name" value="PYP-like sensor domain (PAS domain)"/>
    <property type="match status" value="1"/>
</dbReference>
<dbReference type="AlphaFoldDB" id="A0A327L5J6"/>
<evidence type="ECO:0000259" key="4">
    <source>
        <dbReference type="PROSITE" id="PS50887"/>
    </source>
</evidence>
<sequence>MVDSGTSMKARGLVLPFHALIAVAGALIGLGLLAIGLTVWGLRSDAVRLAVRDSENIALLVADQISGAIEPLVDILDEIRERAAAVRIENDDEFHRRFGSEALFQVLNDRLRRLPSRAVIIITDRNGDLVNSTRAWPPYVMSFADRDYARHFRTSTSSDLFVSAPLESRVTGETTLLFSKRIVSDRGEYLGVVTAGFEVSYFERVWRSIANLPGRTFLLGRADGTVLVRFPDPKRRAGENLPATSPWHRLVAEGGGSFLGGGVFDSERRWIVVTPLQRYPLVVDIAISEEMVLEPWRRRSVLIGFATLLAVASAVMLLRALILQFRRLARSEASVAATSNELKRVNARLDAALNNMSQGLCMFDRDERLVLCNERYLRMYGLTPHDAPAGISLQGMLARRIAAGSFMGDVQEYSARLRDQLAHGSRIYVQTELPDGRIVAVLNQPMPDGGWVATHEDVTERQRAAWRIAHMARHDALTDLANRLLFSERMDAAFGRLRDFGEGFALFVFDLDLFKAVNDSLGHPVGDALLRAVAERLRRYVPEECTVGRLGGDEFAILMPGGADRRTAAARLADMLLDVIGAPYDVDGSRIGIGISVGIALAPEDGDDTSTLLKNTDLALYRAKAAGRHCYRFFEIEMDAQARTQHVLEIDLRNALARGELDVYYQTIVDVATRTPIGVEALVRWRHPVFGELSPDRFIPIAEDTGMIVALGEWILRRACMDAAAWPPHVKVAVNLSPVQFRNPELVPMVRDILASAGFPPSRLELEITESVLLQKHTAIIDMLQELSRLGISIVLDDFGVGYSSLSYLRLFPFSKIKIDRGFVSEMTQRADCATIVSAVTGLAHALDMQTTAEGVETWEQFRLVQAAGCSQAQGYLFSRPQPADRIDFSRRENGERSLG</sequence>
<accession>A0A327L5J6</accession>
<evidence type="ECO:0000313" key="5">
    <source>
        <dbReference type="EMBL" id="RAI44832.1"/>
    </source>
</evidence>
<name>A0A327L5J6_9BRAD</name>
<keyword evidence="6" id="KW-1185">Reference proteome</keyword>
<dbReference type="InterPro" id="IPR052155">
    <property type="entry name" value="Biofilm_reg_signaling"/>
</dbReference>
<dbReference type="Gene3D" id="3.30.70.270">
    <property type="match status" value="1"/>
</dbReference>
<evidence type="ECO:0000313" key="6">
    <source>
        <dbReference type="Proteomes" id="UP000249130"/>
    </source>
</evidence>
<evidence type="ECO:0000256" key="1">
    <source>
        <dbReference type="SAM" id="Coils"/>
    </source>
</evidence>
<dbReference type="SUPFAM" id="SSF55073">
    <property type="entry name" value="Nucleotide cyclase"/>
    <property type="match status" value="1"/>
</dbReference>
<dbReference type="InterPro" id="IPR001633">
    <property type="entry name" value="EAL_dom"/>
</dbReference>
<comment type="caution">
    <text evidence="5">The sequence shown here is derived from an EMBL/GenBank/DDBJ whole genome shotgun (WGS) entry which is preliminary data.</text>
</comment>
<dbReference type="Gene3D" id="3.20.20.450">
    <property type="entry name" value="EAL domain"/>
    <property type="match status" value="1"/>
</dbReference>
<dbReference type="InterPro" id="IPR000014">
    <property type="entry name" value="PAS"/>
</dbReference>
<dbReference type="NCBIfam" id="TIGR00229">
    <property type="entry name" value="sensory_box"/>
    <property type="match status" value="1"/>
</dbReference>
<evidence type="ECO:0000256" key="2">
    <source>
        <dbReference type="SAM" id="Phobius"/>
    </source>
</evidence>
<keyword evidence="2" id="KW-0812">Transmembrane</keyword>
<feature type="domain" description="EAL" evidence="3">
    <location>
        <begin position="645"/>
        <end position="895"/>
    </location>
</feature>
<dbReference type="Gene3D" id="3.30.450.20">
    <property type="entry name" value="PAS domain"/>
    <property type="match status" value="3"/>
</dbReference>